<dbReference type="EMBL" id="UOFI01000211">
    <property type="protein sequence ID" value="VAW70931.1"/>
    <property type="molecule type" value="Genomic_DNA"/>
</dbReference>
<protein>
    <submittedName>
        <fullName evidence="1">Uncharacterized protein</fullName>
    </submittedName>
</protein>
<dbReference type="AlphaFoldDB" id="A0A3B0XTS2"/>
<name>A0A3B0XTS2_9ZZZZ</name>
<accession>A0A3B0XTS2</accession>
<reference evidence="1" key="1">
    <citation type="submission" date="2018-06" db="EMBL/GenBank/DDBJ databases">
        <authorList>
            <person name="Zhirakovskaya E."/>
        </authorList>
    </citation>
    <scope>NUCLEOTIDE SEQUENCE</scope>
</reference>
<organism evidence="1">
    <name type="scientific">hydrothermal vent metagenome</name>
    <dbReference type="NCBI Taxonomy" id="652676"/>
    <lineage>
        <taxon>unclassified sequences</taxon>
        <taxon>metagenomes</taxon>
        <taxon>ecological metagenomes</taxon>
    </lineage>
</organism>
<gene>
    <name evidence="1" type="ORF">MNBD_GAMMA09-3922</name>
</gene>
<evidence type="ECO:0000313" key="1">
    <source>
        <dbReference type="EMBL" id="VAW70931.1"/>
    </source>
</evidence>
<sequence length="138" mass="16269">MNAVLNIEASNRLFRPFKHVEKATFNDRDFVIKYTERARKALQSRNTPLIIEMQIYFSCVVQKRVLFHDAYKYDAIPVNDMFSIAIRTVESQSCDPDYYANNHPEKREMDSSSAKKMTAKELIFDFKNKTWIGSFRII</sequence>
<proteinExistence type="predicted"/>